<accession>A0ABY6P3R6</accession>
<reference evidence="1" key="1">
    <citation type="submission" date="2022-10" db="EMBL/GenBank/DDBJ databases">
        <title>Rhodococcus sp.75.</title>
        <authorList>
            <person name="Sun M."/>
        </authorList>
    </citation>
    <scope>NUCLEOTIDE SEQUENCE</scope>
    <source>
        <strain evidence="1">75</strain>
    </source>
</reference>
<dbReference type="Proteomes" id="UP001164965">
    <property type="component" value="Chromosome"/>
</dbReference>
<dbReference type="InterPro" id="IPR049457">
    <property type="entry name" value="Emfourin"/>
</dbReference>
<evidence type="ECO:0000313" key="2">
    <source>
        <dbReference type="Proteomes" id="UP001164965"/>
    </source>
</evidence>
<sequence length="101" mass="10663">MTVGTEGAVLIEVSRSGGVTGMVRRGVVDTDGCDDADVWVALAVRARPVPPAAPEPAPVRDGFTWTIRVGTEQTVIGDGALTGALRELAERTLREGRPPRR</sequence>
<dbReference type="Pfam" id="PF20242">
    <property type="entry name" value="Emfourin"/>
    <property type="match status" value="1"/>
</dbReference>
<proteinExistence type="predicted"/>
<keyword evidence="2" id="KW-1185">Reference proteome</keyword>
<protein>
    <submittedName>
        <fullName evidence="1">Uncharacterized protein</fullName>
    </submittedName>
</protein>
<dbReference type="EMBL" id="CP110615">
    <property type="protein sequence ID" value="UZJ26292.1"/>
    <property type="molecule type" value="Genomic_DNA"/>
</dbReference>
<evidence type="ECO:0000313" key="1">
    <source>
        <dbReference type="EMBL" id="UZJ26292.1"/>
    </source>
</evidence>
<name>A0ABY6P3R6_9NOCA</name>
<organism evidence="1 2">
    <name type="scientific">Rhodococcus antarcticus</name>
    <dbReference type="NCBI Taxonomy" id="2987751"/>
    <lineage>
        <taxon>Bacteria</taxon>
        <taxon>Bacillati</taxon>
        <taxon>Actinomycetota</taxon>
        <taxon>Actinomycetes</taxon>
        <taxon>Mycobacteriales</taxon>
        <taxon>Nocardiaceae</taxon>
        <taxon>Rhodococcus</taxon>
    </lineage>
</organism>
<gene>
    <name evidence="1" type="ORF">RHODO2019_07780</name>
</gene>
<dbReference type="RefSeq" id="WP_265384396.1">
    <property type="nucleotide sequence ID" value="NZ_CP110615.1"/>
</dbReference>